<gene>
    <name evidence="1" type="ORF">ENG09_02065</name>
</gene>
<sequence length="77" mass="8967">MSGMPVVKVDRDYKIPIGEFKDILKIKPLDRLNIKVEEGKIILEKLEKDSLLLLLENPAHLEDKLNIDKLEEELWAE</sequence>
<evidence type="ECO:0000313" key="1">
    <source>
        <dbReference type="EMBL" id="HDM36029.1"/>
    </source>
</evidence>
<dbReference type="InterPro" id="IPR037914">
    <property type="entry name" value="SpoVT-AbrB_sf"/>
</dbReference>
<dbReference type="Proteomes" id="UP000885863">
    <property type="component" value="Unassembled WGS sequence"/>
</dbReference>
<organism evidence="1">
    <name type="scientific">Candidatus Syntropharchaeum butanivorans</name>
    <dbReference type="NCBI Taxonomy" id="1839936"/>
    <lineage>
        <taxon>Archaea</taxon>
        <taxon>Methanobacteriati</taxon>
        <taxon>Methanobacteriota</taxon>
        <taxon>Stenosarchaea group</taxon>
        <taxon>Methanomicrobia</taxon>
        <taxon>Methanosarcinales</taxon>
        <taxon>ANME-2 cluster</taxon>
        <taxon>Candidatus Syntropharchaeum</taxon>
    </lineage>
</organism>
<protein>
    <recommendedName>
        <fullName evidence="2">AbrB/MazE/SpoVT family DNA-binding domain-containing protein</fullName>
    </recommendedName>
</protein>
<comment type="caution">
    <text evidence="1">The sequence shown here is derived from an EMBL/GenBank/DDBJ whole genome shotgun (WGS) entry which is preliminary data.</text>
</comment>
<evidence type="ECO:0008006" key="2">
    <source>
        <dbReference type="Google" id="ProtNLM"/>
    </source>
</evidence>
<proteinExistence type="predicted"/>
<dbReference type="AlphaFoldDB" id="A0A7C1B708"/>
<name>A0A7C1B708_9EURY</name>
<dbReference type="EMBL" id="DQZR01000086">
    <property type="protein sequence ID" value="HDM36029.1"/>
    <property type="molecule type" value="Genomic_DNA"/>
</dbReference>
<dbReference type="SUPFAM" id="SSF89447">
    <property type="entry name" value="AbrB/MazE/MraZ-like"/>
    <property type="match status" value="1"/>
</dbReference>
<reference evidence="1" key="1">
    <citation type="journal article" date="2020" name="mSystems">
        <title>Genome- and Community-Level Interaction Insights into Carbon Utilization and Element Cycling Functions of Hydrothermarchaeota in Hydrothermal Sediment.</title>
        <authorList>
            <person name="Zhou Z."/>
            <person name="Liu Y."/>
            <person name="Xu W."/>
            <person name="Pan J."/>
            <person name="Luo Z.H."/>
            <person name="Li M."/>
        </authorList>
    </citation>
    <scope>NUCLEOTIDE SEQUENCE [LARGE SCALE GENOMIC DNA]</scope>
    <source>
        <strain evidence="1">HyVt-185</strain>
    </source>
</reference>
<accession>A0A7C1B708</accession>